<dbReference type="EMBL" id="CP064791">
    <property type="protein sequence ID" value="QSG14503.1"/>
    <property type="molecule type" value="Genomic_DNA"/>
</dbReference>
<reference evidence="2 3" key="1">
    <citation type="submission" date="2020-11" db="EMBL/GenBank/DDBJ databases">
        <title>Carbohydrate-dependent, anaerobic sulfur respiration: A novel catabolism in halophilic archaea.</title>
        <authorList>
            <person name="Sorokin D.Y."/>
            <person name="Messina E."/>
            <person name="Smedile F."/>
            <person name="La Cono V."/>
            <person name="Hallsworth J.E."/>
            <person name="Yakimov M.M."/>
        </authorList>
    </citation>
    <scope>NUCLEOTIDE SEQUENCE [LARGE SCALE GENOMIC DNA]</scope>
    <source>
        <strain evidence="2 3">HSR-Est</strain>
    </source>
</reference>
<keyword evidence="3" id="KW-1185">Reference proteome</keyword>
<sequence length="82" mass="8995">MVDGVSKVADVRTDQDSATSRRLSSTYESGLDSVPKVLDVRADDSQCRVGVGVSPIVLFERGVGVVQKLFDCVVLVRHRRVY</sequence>
<feature type="region of interest" description="Disordered" evidence="1">
    <location>
        <begin position="1"/>
        <end position="27"/>
    </location>
</feature>
<feature type="compositionally biased region" description="Polar residues" evidence="1">
    <location>
        <begin position="16"/>
        <end position="27"/>
    </location>
</feature>
<dbReference type="AlphaFoldDB" id="A0A897NUL6"/>
<dbReference type="Proteomes" id="UP000663292">
    <property type="component" value="Chromosome"/>
</dbReference>
<accession>A0A897NUL6</accession>
<protein>
    <submittedName>
        <fullName evidence="2">Transcriptional regulator, TetR/AcrR family</fullName>
    </submittedName>
</protein>
<evidence type="ECO:0000313" key="2">
    <source>
        <dbReference type="EMBL" id="QSG14503.1"/>
    </source>
</evidence>
<gene>
    <name evidence="2" type="primary">acrR3</name>
    <name evidence="2" type="ORF">HSEST_0963</name>
</gene>
<evidence type="ECO:0000313" key="3">
    <source>
        <dbReference type="Proteomes" id="UP000663292"/>
    </source>
</evidence>
<organism evidence="2 3">
    <name type="scientific">Halapricum desulfuricans</name>
    <dbReference type="NCBI Taxonomy" id="2841257"/>
    <lineage>
        <taxon>Archaea</taxon>
        <taxon>Methanobacteriati</taxon>
        <taxon>Methanobacteriota</taxon>
        <taxon>Stenosarchaea group</taxon>
        <taxon>Halobacteria</taxon>
        <taxon>Halobacteriales</taxon>
        <taxon>Haloarculaceae</taxon>
        <taxon>Halapricum</taxon>
    </lineage>
</organism>
<evidence type="ECO:0000256" key="1">
    <source>
        <dbReference type="SAM" id="MobiDB-lite"/>
    </source>
</evidence>
<proteinExistence type="predicted"/>
<name>A0A897NUL6_9EURY</name>